<sequence>MLRSPFLLHPPSTPFPPTFLQFESVARPSIVRRLNITPHTSNLTFDLAEGEGRKYCVSGKDHVYWILSFFFFSHSSLPLCSFFFCFWHFFVRSLDVSLSKQGLVLLVPTVTIRAGYGPQQVKDKQ</sequence>
<evidence type="ECO:0000313" key="1">
    <source>
        <dbReference type="EMBL" id="PWN53689.1"/>
    </source>
</evidence>
<dbReference type="Proteomes" id="UP000245626">
    <property type="component" value="Unassembled WGS sequence"/>
</dbReference>
<reference evidence="1 2" key="1">
    <citation type="journal article" date="2018" name="Mol. Biol. Evol.">
        <title>Broad Genomic Sampling Reveals a Smut Pathogenic Ancestry of the Fungal Clade Ustilaginomycotina.</title>
        <authorList>
            <person name="Kijpornyongpan T."/>
            <person name="Mondo S.J."/>
            <person name="Barry K."/>
            <person name="Sandor L."/>
            <person name="Lee J."/>
            <person name="Lipzen A."/>
            <person name="Pangilinan J."/>
            <person name="LaButti K."/>
            <person name="Hainaut M."/>
            <person name="Henrissat B."/>
            <person name="Grigoriev I.V."/>
            <person name="Spatafora J.W."/>
            <person name="Aime M.C."/>
        </authorList>
    </citation>
    <scope>NUCLEOTIDE SEQUENCE [LARGE SCALE GENOMIC DNA]</scope>
    <source>
        <strain evidence="1 2">SA 807</strain>
    </source>
</reference>
<evidence type="ECO:0000313" key="2">
    <source>
        <dbReference type="Proteomes" id="UP000245626"/>
    </source>
</evidence>
<keyword evidence="2" id="KW-1185">Reference proteome</keyword>
<accession>A0ACD0P6K9</accession>
<name>A0ACD0P6K9_9BASI</name>
<protein>
    <submittedName>
        <fullName evidence="1">Uncharacterized protein</fullName>
    </submittedName>
</protein>
<organism evidence="1 2">
    <name type="scientific">Violaceomyces palustris</name>
    <dbReference type="NCBI Taxonomy" id="1673888"/>
    <lineage>
        <taxon>Eukaryota</taxon>
        <taxon>Fungi</taxon>
        <taxon>Dikarya</taxon>
        <taxon>Basidiomycota</taxon>
        <taxon>Ustilaginomycotina</taxon>
        <taxon>Ustilaginomycetes</taxon>
        <taxon>Violaceomycetales</taxon>
        <taxon>Violaceomycetaceae</taxon>
        <taxon>Violaceomyces</taxon>
    </lineage>
</organism>
<gene>
    <name evidence="1" type="ORF">IE53DRAFT_121289</name>
</gene>
<proteinExistence type="predicted"/>
<dbReference type="EMBL" id="KZ819713">
    <property type="protein sequence ID" value="PWN53689.1"/>
    <property type="molecule type" value="Genomic_DNA"/>
</dbReference>